<organism evidence="2 3">
    <name type="scientific">Danxiaibacter flavus</name>
    <dbReference type="NCBI Taxonomy" id="3049108"/>
    <lineage>
        <taxon>Bacteria</taxon>
        <taxon>Pseudomonadati</taxon>
        <taxon>Bacteroidota</taxon>
        <taxon>Chitinophagia</taxon>
        <taxon>Chitinophagales</taxon>
        <taxon>Chitinophagaceae</taxon>
        <taxon>Danxiaibacter</taxon>
    </lineage>
</organism>
<dbReference type="InterPro" id="IPR002589">
    <property type="entry name" value="Macro_dom"/>
</dbReference>
<comment type="caution">
    <text evidence="2">The sequence shown here is derived from an EMBL/GenBank/DDBJ whole genome shotgun (WGS) entry which is preliminary data.</text>
</comment>
<dbReference type="Gene3D" id="3.40.220.10">
    <property type="entry name" value="Leucine Aminopeptidase, subunit E, domain 1"/>
    <property type="match status" value="1"/>
</dbReference>
<sequence>MTIQLTKGDITKIKVDAIVNAANSSLLGGGGVDGAIHRAGGPKILEECIQIRNRQGGCKTGEAVITTGGNLPAKYVIHTVGPVWHGGDKREEELLHNAYTNSLRLAEENNVTSIAFPNISTGIYGFPKQRAAEIAVKAVSDFKASTLKQVFFVCFDDENYNIYKLLGVEAV</sequence>
<dbReference type="PROSITE" id="PS51154">
    <property type="entry name" value="MACRO"/>
    <property type="match status" value="1"/>
</dbReference>
<dbReference type="Proteomes" id="UP001560573">
    <property type="component" value="Unassembled WGS sequence"/>
</dbReference>
<dbReference type="PANTHER" id="PTHR11106:SF27">
    <property type="entry name" value="MACRO DOMAIN-CONTAINING PROTEIN"/>
    <property type="match status" value="1"/>
</dbReference>
<protein>
    <submittedName>
        <fullName evidence="2">O-acetyl-ADP-ribose deacetylase</fullName>
    </submittedName>
</protein>
<evidence type="ECO:0000313" key="3">
    <source>
        <dbReference type="Proteomes" id="UP001560573"/>
    </source>
</evidence>
<dbReference type="SMART" id="SM00506">
    <property type="entry name" value="A1pp"/>
    <property type="match status" value="1"/>
</dbReference>
<reference evidence="2 3" key="1">
    <citation type="submission" date="2023-07" db="EMBL/GenBank/DDBJ databases">
        <authorList>
            <person name="Lian W.-H."/>
        </authorList>
    </citation>
    <scope>NUCLEOTIDE SEQUENCE [LARGE SCALE GENOMIC DNA]</scope>
    <source>
        <strain evidence="2 3">SYSU DXS3180</strain>
    </source>
</reference>
<evidence type="ECO:0000313" key="2">
    <source>
        <dbReference type="EMBL" id="MEX6691180.1"/>
    </source>
</evidence>
<dbReference type="CDD" id="cd02908">
    <property type="entry name" value="Macro_OAADPr_deacetylase"/>
    <property type="match status" value="1"/>
</dbReference>
<keyword evidence="3" id="KW-1185">Reference proteome</keyword>
<name>A0ABV3ZNN3_9BACT</name>
<dbReference type="SUPFAM" id="SSF52949">
    <property type="entry name" value="Macro domain-like"/>
    <property type="match status" value="1"/>
</dbReference>
<dbReference type="PANTHER" id="PTHR11106">
    <property type="entry name" value="GANGLIOSIDE INDUCED DIFFERENTIATION ASSOCIATED PROTEIN 2-RELATED"/>
    <property type="match status" value="1"/>
</dbReference>
<gene>
    <name evidence="2" type="ORF">QTN47_26965</name>
</gene>
<evidence type="ECO:0000259" key="1">
    <source>
        <dbReference type="PROSITE" id="PS51154"/>
    </source>
</evidence>
<accession>A0ABV3ZNN3</accession>
<proteinExistence type="predicted"/>
<dbReference type="InterPro" id="IPR043472">
    <property type="entry name" value="Macro_dom-like"/>
</dbReference>
<dbReference type="EMBL" id="JAULBC010000014">
    <property type="protein sequence ID" value="MEX6691180.1"/>
    <property type="molecule type" value="Genomic_DNA"/>
</dbReference>
<dbReference type="RefSeq" id="WP_369332596.1">
    <property type="nucleotide sequence ID" value="NZ_JAULBC010000014.1"/>
</dbReference>
<dbReference type="Pfam" id="PF01661">
    <property type="entry name" value="Macro"/>
    <property type="match status" value="1"/>
</dbReference>
<dbReference type="NCBIfam" id="NF001664">
    <property type="entry name" value="PRK00431.1-6"/>
    <property type="match status" value="1"/>
</dbReference>
<feature type="domain" description="Macro" evidence="1">
    <location>
        <begin position="1"/>
        <end position="171"/>
    </location>
</feature>